<reference evidence="1 2" key="1">
    <citation type="journal article" date="2020" name="Microorganisms">
        <title>Simultaneous Genome Sequencing of Prosthecochloris ethylica and Desulfuromonas acetoxidans within a Syntrophic Mixture Reveals Unique Pili and Protein Interactions.</title>
        <authorList>
            <person name="Kyndt J.A."/>
            <person name="Van Beeumen J.J."/>
            <person name="Meyer T.E."/>
        </authorList>
    </citation>
    <scope>NUCLEOTIDE SEQUENCE [LARGE SCALE GENOMIC DNA]</scope>
    <source>
        <strain evidence="1 2">N3</strain>
    </source>
</reference>
<dbReference type="InterPro" id="IPR023614">
    <property type="entry name" value="Porin_dom_sf"/>
</dbReference>
<evidence type="ECO:0008006" key="3">
    <source>
        <dbReference type="Google" id="ProtNLM"/>
    </source>
</evidence>
<evidence type="ECO:0000313" key="2">
    <source>
        <dbReference type="Proteomes" id="UP000619838"/>
    </source>
</evidence>
<dbReference type="Gene3D" id="2.40.160.10">
    <property type="entry name" value="Porin"/>
    <property type="match status" value="1"/>
</dbReference>
<protein>
    <recommendedName>
        <fullName evidence="3">Porin</fullName>
    </recommendedName>
</protein>
<dbReference type="SUPFAM" id="SSF56935">
    <property type="entry name" value="Porins"/>
    <property type="match status" value="1"/>
</dbReference>
<organism evidence="1 2">
    <name type="scientific">Prosthecochloris ethylica</name>
    <dbReference type="NCBI Taxonomy" id="2743976"/>
    <lineage>
        <taxon>Bacteria</taxon>
        <taxon>Pseudomonadati</taxon>
        <taxon>Chlorobiota</taxon>
        <taxon>Chlorobiia</taxon>
        <taxon>Chlorobiales</taxon>
        <taxon>Chlorobiaceae</taxon>
        <taxon>Prosthecochloris</taxon>
    </lineage>
</organism>
<dbReference type="Proteomes" id="UP000619838">
    <property type="component" value="Unassembled WGS sequence"/>
</dbReference>
<accession>A0ABR9XSW0</accession>
<comment type="caution">
    <text evidence="1">The sequence shown here is derived from an EMBL/GenBank/DDBJ whole genome shotgun (WGS) entry which is preliminary data.</text>
</comment>
<name>A0ABR9XSW0_9CHLB</name>
<proteinExistence type="predicted"/>
<keyword evidence="2" id="KW-1185">Reference proteome</keyword>
<gene>
    <name evidence="1" type="ORF">INT08_07725</name>
</gene>
<evidence type="ECO:0000313" key="1">
    <source>
        <dbReference type="EMBL" id="MBF0637055.1"/>
    </source>
</evidence>
<sequence length="369" mass="40961">MLAPATAKAAEDDGFNIGGAVRYNIYSASYAKNGAGDEQFTWDTWRLNVDGTSGGIDLSFEYRFYPSFDTHFIHHGYMGYAFSDDLYGKLGVFQKPFGITTYASHSWWFQTPYYVGLEDDYDMGVGLEYTPTDDLEMQLAYYRQAEPRGALDNGNAFAVSDEAARYSYDIVPVDGADLKELNTANARIAYQLTDCWEIGASGQIGQIYNSALDDAETAYAVAAHLEGNMGNLNVKTEYVHYDYEARDNAGNKMDLVPMGAYGLVYDVAAEADMYVAGIAYDVPVEFGPITSLQFYVDYTYTDKKNDAFADTQQLVPGVLVTAGPVYTYIDVAMGKNHPWLTDSFGAGLDEGDDDADWETRFNVNIGYYF</sequence>
<dbReference type="EMBL" id="JADGII010000011">
    <property type="protein sequence ID" value="MBF0637055.1"/>
    <property type="molecule type" value="Genomic_DNA"/>
</dbReference>